<reference evidence="1" key="1">
    <citation type="submission" date="2022-03" db="EMBL/GenBank/DDBJ databases">
        <authorList>
            <person name="Lindestad O."/>
        </authorList>
    </citation>
    <scope>NUCLEOTIDE SEQUENCE</scope>
</reference>
<comment type="caution">
    <text evidence="1">The sequence shown here is derived from an EMBL/GenBank/DDBJ whole genome shotgun (WGS) entry which is preliminary data.</text>
</comment>
<dbReference type="Proteomes" id="UP000838756">
    <property type="component" value="Unassembled WGS sequence"/>
</dbReference>
<gene>
    <name evidence="1" type="primary">jg22958</name>
    <name evidence="1" type="ORF">PAEG_LOCUS2949</name>
</gene>
<evidence type="ECO:0000313" key="1">
    <source>
        <dbReference type="EMBL" id="CAH2211112.1"/>
    </source>
</evidence>
<keyword evidence="2" id="KW-1185">Reference proteome</keyword>
<accession>A0A8S4QNB2</accession>
<sequence>VTGLAQEATHPALDGVQRLRARRQLAVLVQQRVAQALAQRLPHTQPLAPQPGHRPALWHGPLKGLFLGI</sequence>
<protein>
    <submittedName>
        <fullName evidence="1">Jg22958 protein</fullName>
    </submittedName>
</protein>
<dbReference type="AlphaFoldDB" id="A0A8S4QNB2"/>
<proteinExistence type="predicted"/>
<name>A0A8S4QNB2_9NEOP</name>
<feature type="non-terminal residue" evidence="1">
    <location>
        <position position="1"/>
    </location>
</feature>
<dbReference type="EMBL" id="CAKXAJ010009263">
    <property type="protein sequence ID" value="CAH2211112.1"/>
    <property type="molecule type" value="Genomic_DNA"/>
</dbReference>
<evidence type="ECO:0000313" key="2">
    <source>
        <dbReference type="Proteomes" id="UP000838756"/>
    </source>
</evidence>
<organism evidence="1 2">
    <name type="scientific">Pararge aegeria aegeria</name>
    <dbReference type="NCBI Taxonomy" id="348720"/>
    <lineage>
        <taxon>Eukaryota</taxon>
        <taxon>Metazoa</taxon>
        <taxon>Ecdysozoa</taxon>
        <taxon>Arthropoda</taxon>
        <taxon>Hexapoda</taxon>
        <taxon>Insecta</taxon>
        <taxon>Pterygota</taxon>
        <taxon>Neoptera</taxon>
        <taxon>Endopterygota</taxon>
        <taxon>Lepidoptera</taxon>
        <taxon>Glossata</taxon>
        <taxon>Ditrysia</taxon>
        <taxon>Papilionoidea</taxon>
        <taxon>Nymphalidae</taxon>
        <taxon>Satyrinae</taxon>
        <taxon>Satyrini</taxon>
        <taxon>Parargina</taxon>
        <taxon>Pararge</taxon>
    </lineage>
</organism>